<sequence length="429" mass="46514">MDTQKSRSALKAVSSTFALFFLALVVVKVLLIGDDSLVSRLILPGLIVVSVAGMVLFEEKRVPLPVETPALSFLAAVFVFAALNGALFQGYMATSIQALLKIVTMAFVFAGSYLATLRGWGQATEKCILVIISLHVILGLVLTPFGVGFEIGGTFRPTGITGRPQLLANIATLGALYAALFLTIIRGRNTTIYFTMFAVCLLFVVFSATLKNALTLLAFGTGIFLVRAAKRSISAVIVALVFVAIFAALITLGTGLGDRLLATAEGGLRLEVARGEELESSLIWRILHWRLLFVDWYQHYFWTGSGLGAVVHMRGLTTSSGDGFAAHSDWVGFFVELGPVLLLLFLVGIFRFWGSLSPRCADERQYAIVTRILLALFVIMAAAGNVFYSAAFQYLFWIIAGQSAAYRWLIRDNSLLAPKSFMPVAGAVR</sequence>
<dbReference type="PANTHER" id="PTHR37422:SF13">
    <property type="entry name" value="LIPOPOLYSACCHARIDE BIOSYNTHESIS PROTEIN PA4999-RELATED"/>
    <property type="match status" value="1"/>
</dbReference>
<comment type="caution">
    <text evidence="2">The sequence shown here is derived from an EMBL/GenBank/DDBJ whole genome shotgun (WGS) entry which is preliminary data.</text>
</comment>
<feature type="transmembrane region" description="Helical" evidence="1">
    <location>
        <begin position="127"/>
        <end position="146"/>
    </location>
</feature>
<feature type="transmembrane region" description="Helical" evidence="1">
    <location>
        <begin position="69"/>
        <end position="92"/>
    </location>
</feature>
<dbReference type="RefSeq" id="WP_381489072.1">
    <property type="nucleotide sequence ID" value="NZ_JBHTIK010000005.1"/>
</dbReference>
<evidence type="ECO:0000313" key="2">
    <source>
        <dbReference type="EMBL" id="MFD0848390.1"/>
    </source>
</evidence>
<keyword evidence="1" id="KW-0472">Membrane</keyword>
<evidence type="ECO:0000256" key="1">
    <source>
        <dbReference type="SAM" id="Phobius"/>
    </source>
</evidence>
<feature type="transmembrane region" description="Helical" evidence="1">
    <location>
        <begin position="98"/>
        <end position="115"/>
    </location>
</feature>
<dbReference type="EMBL" id="JBHTIK010000005">
    <property type="protein sequence ID" value="MFD0848390.1"/>
    <property type="molecule type" value="Genomic_DNA"/>
</dbReference>
<dbReference type="InterPro" id="IPR051533">
    <property type="entry name" value="WaaL-like"/>
</dbReference>
<evidence type="ECO:0000313" key="3">
    <source>
        <dbReference type="Proteomes" id="UP001597124"/>
    </source>
</evidence>
<keyword evidence="3" id="KW-1185">Reference proteome</keyword>
<protein>
    <submittedName>
        <fullName evidence="2">Uncharacterized protein</fullName>
    </submittedName>
</protein>
<accession>A0ABW3C235</accession>
<reference evidence="3" key="1">
    <citation type="journal article" date="2019" name="Int. J. Syst. Evol. Microbiol.">
        <title>The Global Catalogue of Microorganisms (GCM) 10K type strain sequencing project: providing services to taxonomists for standard genome sequencing and annotation.</title>
        <authorList>
            <consortium name="The Broad Institute Genomics Platform"/>
            <consortium name="The Broad Institute Genome Sequencing Center for Infectious Disease"/>
            <person name="Wu L."/>
            <person name="Ma J."/>
        </authorList>
    </citation>
    <scope>NUCLEOTIDE SEQUENCE [LARGE SCALE GENOMIC DNA]</scope>
    <source>
        <strain evidence="3">CCUG 52537</strain>
    </source>
</reference>
<keyword evidence="1" id="KW-1133">Transmembrane helix</keyword>
<gene>
    <name evidence="2" type="ORF">ACFQ00_08640</name>
</gene>
<proteinExistence type="predicted"/>
<name>A0ABW3C235_SPHXN</name>
<feature type="transmembrane region" description="Helical" evidence="1">
    <location>
        <begin position="236"/>
        <end position="256"/>
    </location>
</feature>
<feature type="transmembrane region" description="Helical" evidence="1">
    <location>
        <begin position="12"/>
        <end position="31"/>
    </location>
</feature>
<feature type="transmembrane region" description="Helical" evidence="1">
    <location>
        <begin position="37"/>
        <end position="57"/>
    </location>
</feature>
<feature type="transmembrane region" description="Helical" evidence="1">
    <location>
        <begin position="366"/>
        <end position="388"/>
    </location>
</feature>
<feature type="transmembrane region" description="Helical" evidence="1">
    <location>
        <begin position="330"/>
        <end position="354"/>
    </location>
</feature>
<organism evidence="2 3">
    <name type="scientific">Sphingosinicella xenopeptidilytica</name>
    <dbReference type="NCBI Taxonomy" id="364098"/>
    <lineage>
        <taxon>Bacteria</taxon>
        <taxon>Pseudomonadati</taxon>
        <taxon>Pseudomonadota</taxon>
        <taxon>Alphaproteobacteria</taxon>
        <taxon>Sphingomonadales</taxon>
        <taxon>Sphingosinicellaceae</taxon>
        <taxon>Sphingosinicella</taxon>
    </lineage>
</organism>
<feature type="transmembrane region" description="Helical" evidence="1">
    <location>
        <begin position="166"/>
        <end position="184"/>
    </location>
</feature>
<dbReference type="PANTHER" id="PTHR37422">
    <property type="entry name" value="TEICHURONIC ACID BIOSYNTHESIS PROTEIN TUAE"/>
    <property type="match status" value="1"/>
</dbReference>
<dbReference type="Proteomes" id="UP001597124">
    <property type="component" value="Unassembled WGS sequence"/>
</dbReference>
<keyword evidence="1" id="KW-0812">Transmembrane</keyword>